<dbReference type="EMBL" id="JBHSLF010000025">
    <property type="protein sequence ID" value="MFC5345086.1"/>
    <property type="molecule type" value="Genomic_DNA"/>
</dbReference>
<dbReference type="Pfam" id="PF01724">
    <property type="entry name" value="DUF29"/>
    <property type="match status" value="1"/>
</dbReference>
<accession>A0ABW0FU53</accession>
<reference evidence="2" key="1">
    <citation type="journal article" date="2019" name="Int. J. Syst. Evol. Microbiol.">
        <title>The Global Catalogue of Microorganisms (GCM) 10K type strain sequencing project: providing services to taxonomists for standard genome sequencing and annotation.</title>
        <authorList>
            <consortium name="The Broad Institute Genomics Platform"/>
            <consortium name="The Broad Institute Genome Sequencing Center for Infectious Disease"/>
            <person name="Wu L."/>
            <person name="Ma J."/>
        </authorList>
    </citation>
    <scope>NUCLEOTIDE SEQUENCE [LARGE SCALE GENOMIC DNA]</scope>
    <source>
        <strain evidence="2">JCM 12125</strain>
    </source>
</reference>
<gene>
    <name evidence="1" type="ORF">ACFPIE_14270</name>
</gene>
<evidence type="ECO:0000313" key="2">
    <source>
        <dbReference type="Proteomes" id="UP001596152"/>
    </source>
</evidence>
<sequence>MADDLTRPANDLYERDYVAWTESQASALRSRRGGENALDYDNLAEEIEDLGKSEQRACESQIENIIEHLLKIEFVGPAETIPHWKGEVIGFRQELKKRLTRTIQNRLEPALDESFAYAIKRLTARDQLTDPDRVLAVLTGYTWDQITNPDWYPAPRYSA</sequence>
<dbReference type="PANTHER" id="PTHR34235">
    <property type="entry name" value="SLR1203 PROTEIN-RELATED"/>
    <property type="match status" value="1"/>
</dbReference>
<dbReference type="InterPro" id="IPR002636">
    <property type="entry name" value="DUF29"/>
</dbReference>
<comment type="caution">
    <text evidence="1">The sequence shown here is derived from an EMBL/GenBank/DDBJ whole genome shotgun (WGS) entry which is preliminary data.</text>
</comment>
<keyword evidence="2" id="KW-1185">Reference proteome</keyword>
<evidence type="ECO:0000313" key="1">
    <source>
        <dbReference type="EMBL" id="MFC5345086.1"/>
    </source>
</evidence>
<protein>
    <submittedName>
        <fullName evidence="1">DUF29 domain-containing protein</fullName>
    </submittedName>
</protein>
<proteinExistence type="predicted"/>
<organism evidence="1 2">
    <name type="scientific">Brevundimonas staleyi</name>
    <dbReference type="NCBI Taxonomy" id="74326"/>
    <lineage>
        <taxon>Bacteria</taxon>
        <taxon>Pseudomonadati</taxon>
        <taxon>Pseudomonadota</taxon>
        <taxon>Alphaproteobacteria</taxon>
        <taxon>Caulobacterales</taxon>
        <taxon>Caulobacteraceae</taxon>
        <taxon>Brevundimonas</taxon>
    </lineage>
</organism>
<name>A0ABW0FU53_9CAUL</name>
<dbReference type="RefSeq" id="WP_374038166.1">
    <property type="nucleotide sequence ID" value="NZ_CP169082.1"/>
</dbReference>
<dbReference type="Proteomes" id="UP001596152">
    <property type="component" value="Unassembled WGS sequence"/>
</dbReference>
<dbReference type="Gene3D" id="1.20.1220.20">
    <property type="entry name" value="Uncharcterised protein PF01724"/>
    <property type="match status" value="1"/>
</dbReference>